<organism evidence="1">
    <name type="scientific">Arundo donax</name>
    <name type="common">Giant reed</name>
    <name type="synonym">Donax arundinaceus</name>
    <dbReference type="NCBI Taxonomy" id="35708"/>
    <lineage>
        <taxon>Eukaryota</taxon>
        <taxon>Viridiplantae</taxon>
        <taxon>Streptophyta</taxon>
        <taxon>Embryophyta</taxon>
        <taxon>Tracheophyta</taxon>
        <taxon>Spermatophyta</taxon>
        <taxon>Magnoliopsida</taxon>
        <taxon>Liliopsida</taxon>
        <taxon>Poales</taxon>
        <taxon>Poaceae</taxon>
        <taxon>PACMAD clade</taxon>
        <taxon>Arundinoideae</taxon>
        <taxon>Arundineae</taxon>
        <taxon>Arundo</taxon>
    </lineage>
</organism>
<protein>
    <submittedName>
        <fullName evidence="1">Uncharacterized protein</fullName>
    </submittedName>
</protein>
<evidence type="ECO:0000313" key="1">
    <source>
        <dbReference type="EMBL" id="JAE20906.1"/>
    </source>
</evidence>
<dbReference type="EMBL" id="GBRH01176990">
    <property type="protein sequence ID" value="JAE20906.1"/>
    <property type="molecule type" value="Transcribed_RNA"/>
</dbReference>
<dbReference type="AlphaFoldDB" id="A0A0A9GEC6"/>
<accession>A0A0A9GEC6</accession>
<proteinExistence type="predicted"/>
<sequence>MTRASAVPVYFSYGNKGESKPTLSYVPNANANKIAWHQGSIWASANCVEAQRHPSTHLTSGGHVEMQNYYQANNVCSNCSLNLSINQHLLPSS</sequence>
<reference evidence="1" key="2">
    <citation type="journal article" date="2015" name="Data Brief">
        <title>Shoot transcriptome of the giant reed, Arundo donax.</title>
        <authorList>
            <person name="Barrero R.A."/>
            <person name="Guerrero F.D."/>
            <person name="Moolhuijzen P."/>
            <person name="Goolsby J.A."/>
            <person name="Tidwell J."/>
            <person name="Bellgard S.E."/>
            <person name="Bellgard M.I."/>
        </authorList>
    </citation>
    <scope>NUCLEOTIDE SEQUENCE</scope>
    <source>
        <tissue evidence="1">Shoot tissue taken approximately 20 cm above the soil surface</tissue>
    </source>
</reference>
<name>A0A0A9GEC6_ARUDO</name>
<reference evidence="1" key="1">
    <citation type="submission" date="2014-09" db="EMBL/GenBank/DDBJ databases">
        <authorList>
            <person name="Magalhaes I.L.F."/>
            <person name="Oliveira U."/>
            <person name="Santos F.R."/>
            <person name="Vidigal T.H.D.A."/>
            <person name="Brescovit A.D."/>
            <person name="Santos A.J."/>
        </authorList>
    </citation>
    <scope>NUCLEOTIDE SEQUENCE</scope>
    <source>
        <tissue evidence="1">Shoot tissue taken approximately 20 cm above the soil surface</tissue>
    </source>
</reference>